<comment type="subcellular location">
    <subcellularLocation>
        <location evidence="7">Cytoplasm</location>
    </subcellularLocation>
</comment>
<dbReference type="GO" id="GO:0032267">
    <property type="term" value="F:tRNA(Ile)-lysidine synthase activity"/>
    <property type="evidence" value="ECO:0007669"/>
    <property type="project" value="UniProtKB-EC"/>
</dbReference>
<evidence type="ECO:0000256" key="6">
    <source>
        <dbReference type="ARBA" id="ARBA00048539"/>
    </source>
</evidence>
<organism evidence="11 12">
    <name type="scientific">Roseimicrobium gellanilyticum</name>
    <dbReference type="NCBI Taxonomy" id="748857"/>
    <lineage>
        <taxon>Bacteria</taxon>
        <taxon>Pseudomonadati</taxon>
        <taxon>Verrucomicrobiota</taxon>
        <taxon>Verrucomicrobiia</taxon>
        <taxon>Verrucomicrobiales</taxon>
        <taxon>Verrucomicrobiaceae</taxon>
        <taxon>Roseimicrobium</taxon>
    </lineage>
</organism>
<dbReference type="PANTHER" id="PTHR43033:SF1">
    <property type="entry name" value="TRNA(ILE)-LYSIDINE SYNTHASE-RELATED"/>
    <property type="match status" value="1"/>
</dbReference>
<evidence type="ECO:0000259" key="10">
    <source>
        <dbReference type="Pfam" id="PF09179"/>
    </source>
</evidence>
<dbReference type="InterPro" id="IPR012795">
    <property type="entry name" value="tRNA_Ile_lys_synt_N"/>
</dbReference>
<evidence type="ECO:0000313" key="11">
    <source>
        <dbReference type="EMBL" id="RBP47669.1"/>
    </source>
</evidence>
<evidence type="ECO:0000256" key="2">
    <source>
        <dbReference type="ARBA" id="ARBA00022598"/>
    </source>
</evidence>
<keyword evidence="2 7" id="KW-0436">Ligase</keyword>
<dbReference type="EMBL" id="QNRR01000001">
    <property type="protein sequence ID" value="RBP47669.1"/>
    <property type="molecule type" value="Genomic_DNA"/>
</dbReference>
<dbReference type="Gene3D" id="3.40.50.620">
    <property type="entry name" value="HUPs"/>
    <property type="match status" value="1"/>
</dbReference>
<comment type="catalytic activity">
    <reaction evidence="6 7">
        <text>cytidine(34) in tRNA(Ile2) + L-lysine + ATP = lysidine(34) in tRNA(Ile2) + AMP + diphosphate + H(+)</text>
        <dbReference type="Rhea" id="RHEA:43744"/>
        <dbReference type="Rhea" id="RHEA-COMP:10625"/>
        <dbReference type="Rhea" id="RHEA-COMP:10670"/>
        <dbReference type="ChEBI" id="CHEBI:15378"/>
        <dbReference type="ChEBI" id="CHEBI:30616"/>
        <dbReference type="ChEBI" id="CHEBI:32551"/>
        <dbReference type="ChEBI" id="CHEBI:33019"/>
        <dbReference type="ChEBI" id="CHEBI:82748"/>
        <dbReference type="ChEBI" id="CHEBI:83665"/>
        <dbReference type="ChEBI" id="CHEBI:456215"/>
        <dbReference type="EC" id="6.3.4.19"/>
    </reaction>
</comment>
<dbReference type="RefSeq" id="WP_113956585.1">
    <property type="nucleotide sequence ID" value="NZ_QNRR01000001.1"/>
</dbReference>
<comment type="similarity">
    <text evidence="7">Belongs to the tRNA(Ile)-lysidine synthase family.</text>
</comment>
<dbReference type="NCBIfam" id="TIGR02432">
    <property type="entry name" value="lysidine_TilS_N"/>
    <property type="match status" value="1"/>
</dbReference>
<evidence type="ECO:0000259" key="9">
    <source>
        <dbReference type="Pfam" id="PF01171"/>
    </source>
</evidence>
<keyword evidence="3 7" id="KW-0819">tRNA processing</keyword>
<feature type="binding site" evidence="7">
    <location>
        <begin position="74"/>
        <end position="79"/>
    </location>
    <ligand>
        <name>ATP</name>
        <dbReference type="ChEBI" id="CHEBI:30616"/>
    </ligand>
</feature>
<dbReference type="InterPro" id="IPR015262">
    <property type="entry name" value="tRNA_Ile_lys_synt_subst-bd"/>
</dbReference>
<sequence>MAASSSPSRSAGTSVAKKSAEGARRPKRARTSKSAGPDIALARRFEEKAAAALAELQRLHPELTPDSTALVAISGGRDSVALLHCLVASGWKHLIVSHLDHQLRGRESDGDAAFVKRLTKKFGLVCEVHREDIAARSKDKKQSLETAARNARDAFFHALSEKHTTPHVFLAHHAEDNAETILGNLCRGSGLHGISGMPLSATTRKGLTKLRPLLETRRAEIDAYLKVHRLQWREDSSNTSRAHRRNRLRHDVLPMLSDANGRDVVELILRTARLATRDEACLQETATHLVEQERLLAPDGSLLITSEFKRAHSAVQSRILKHWLSELRNVPLVGAYEVESALAMLQPDGPAKTNLHGGLHLRRKAKRLWVE</sequence>
<accession>A0A366HVE8</accession>
<keyword evidence="5 7" id="KW-0067">ATP-binding</keyword>
<dbReference type="InterPro" id="IPR011063">
    <property type="entry name" value="TilS/TtcA_N"/>
</dbReference>
<dbReference type="InterPro" id="IPR014729">
    <property type="entry name" value="Rossmann-like_a/b/a_fold"/>
</dbReference>
<feature type="domain" description="tRNA(Ile)-lysidine synthase substrate-binding" evidence="10">
    <location>
        <begin position="306"/>
        <end position="369"/>
    </location>
</feature>
<comment type="function">
    <text evidence="7">Ligates lysine onto the cytidine present at position 34 of the AUA codon-specific tRNA(Ile) that contains the anticodon CAU, in an ATP-dependent manner. Cytidine is converted to lysidine, thus changing the amino acid specificity of the tRNA from methionine to isoleucine.</text>
</comment>
<dbReference type="Gene3D" id="1.20.59.20">
    <property type="match status" value="1"/>
</dbReference>
<dbReference type="SUPFAM" id="SSF52402">
    <property type="entry name" value="Adenine nucleotide alpha hydrolases-like"/>
    <property type="match status" value="1"/>
</dbReference>
<gene>
    <name evidence="7" type="primary">tilS</name>
    <name evidence="11" type="ORF">DES53_101467</name>
</gene>
<evidence type="ECO:0000256" key="7">
    <source>
        <dbReference type="HAMAP-Rule" id="MF_01161"/>
    </source>
</evidence>
<evidence type="ECO:0000256" key="4">
    <source>
        <dbReference type="ARBA" id="ARBA00022741"/>
    </source>
</evidence>
<evidence type="ECO:0000313" key="12">
    <source>
        <dbReference type="Proteomes" id="UP000253426"/>
    </source>
</evidence>
<dbReference type="EC" id="6.3.4.19" evidence="7"/>
<keyword evidence="1 7" id="KW-0963">Cytoplasm</keyword>
<keyword evidence="12" id="KW-1185">Reference proteome</keyword>
<dbReference type="GO" id="GO:0005737">
    <property type="term" value="C:cytoplasm"/>
    <property type="evidence" value="ECO:0007669"/>
    <property type="project" value="UniProtKB-SubCell"/>
</dbReference>
<dbReference type="CDD" id="cd01992">
    <property type="entry name" value="TilS_N"/>
    <property type="match status" value="1"/>
</dbReference>
<feature type="region of interest" description="Disordered" evidence="8">
    <location>
        <begin position="1"/>
        <end position="38"/>
    </location>
</feature>
<comment type="caution">
    <text evidence="11">The sequence shown here is derived from an EMBL/GenBank/DDBJ whole genome shotgun (WGS) entry which is preliminary data.</text>
</comment>
<evidence type="ECO:0000256" key="3">
    <source>
        <dbReference type="ARBA" id="ARBA00022694"/>
    </source>
</evidence>
<comment type="domain">
    <text evidence="7">The N-terminal region contains the highly conserved SGGXDS motif, predicted to be a P-loop motif involved in ATP binding.</text>
</comment>
<dbReference type="SUPFAM" id="SSF82829">
    <property type="entry name" value="MesJ substrate recognition domain-like"/>
    <property type="match status" value="1"/>
</dbReference>
<protein>
    <recommendedName>
        <fullName evidence="7">tRNA(Ile)-lysidine synthase</fullName>
        <ecNumber evidence="7">6.3.4.19</ecNumber>
    </recommendedName>
    <alternativeName>
        <fullName evidence="7">tRNA(Ile)-2-lysyl-cytidine synthase</fullName>
    </alternativeName>
    <alternativeName>
        <fullName evidence="7">tRNA(Ile)-lysidine synthetase</fullName>
    </alternativeName>
</protein>
<dbReference type="PANTHER" id="PTHR43033">
    <property type="entry name" value="TRNA(ILE)-LYSIDINE SYNTHASE-RELATED"/>
    <property type="match status" value="1"/>
</dbReference>
<evidence type="ECO:0000256" key="5">
    <source>
        <dbReference type="ARBA" id="ARBA00022840"/>
    </source>
</evidence>
<reference evidence="11 12" key="1">
    <citation type="submission" date="2018-06" db="EMBL/GenBank/DDBJ databases">
        <title>Genomic Encyclopedia of Type Strains, Phase IV (KMG-IV): sequencing the most valuable type-strain genomes for metagenomic binning, comparative biology and taxonomic classification.</title>
        <authorList>
            <person name="Goeker M."/>
        </authorList>
    </citation>
    <scope>NUCLEOTIDE SEQUENCE [LARGE SCALE GENOMIC DNA]</scope>
    <source>
        <strain evidence="11 12">DSM 25532</strain>
    </source>
</reference>
<feature type="compositionally biased region" description="Low complexity" evidence="8">
    <location>
        <begin position="1"/>
        <end position="16"/>
    </location>
</feature>
<evidence type="ECO:0000256" key="1">
    <source>
        <dbReference type="ARBA" id="ARBA00022490"/>
    </source>
</evidence>
<name>A0A366HVE8_9BACT</name>
<dbReference type="GO" id="GO:0006400">
    <property type="term" value="P:tRNA modification"/>
    <property type="evidence" value="ECO:0007669"/>
    <property type="project" value="UniProtKB-UniRule"/>
</dbReference>
<dbReference type="InterPro" id="IPR012094">
    <property type="entry name" value="tRNA_Ile_lys_synt"/>
</dbReference>
<feature type="domain" description="tRNA(Ile)-lysidine/2-thiocytidine synthase N-terminal" evidence="9">
    <location>
        <begin position="69"/>
        <end position="250"/>
    </location>
</feature>
<evidence type="ECO:0000256" key="8">
    <source>
        <dbReference type="SAM" id="MobiDB-lite"/>
    </source>
</evidence>
<dbReference type="HAMAP" id="MF_01161">
    <property type="entry name" value="tRNA_Ile_lys_synt"/>
    <property type="match status" value="1"/>
</dbReference>
<keyword evidence="4 7" id="KW-0547">Nucleotide-binding</keyword>
<dbReference type="Proteomes" id="UP000253426">
    <property type="component" value="Unassembled WGS sequence"/>
</dbReference>
<dbReference type="AlphaFoldDB" id="A0A366HVE8"/>
<dbReference type="Pfam" id="PF09179">
    <property type="entry name" value="TilS"/>
    <property type="match status" value="1"/>
</dbReference>
<dbReference type="Pfam" id="PF01171">
    <property type="entry name" value="ATP_bind_3"/>
    <property type="match status" value="1"/>
</dbReference>
<dbReference type="GO" id="GO:0005524">
    <property type="term" value="F:ATP binding"/>
    <property type="evidence" value="ECO:0007669"/>
    <property type="project" value="UniProtKB-UniRule"/>
</dbReference>
<dbReference type="OrthoDB" id="9807403at2"/>
<proteinExistence type="inferred from homology"/>